<feature type="region of interest" description="Disordered" evidence="1">
    <location>
        <begin position="126"/>
        <end position="174"/>
    </location>
</feature>
<gene>
    <name evidence="2" type="ORF">PCOR1329_LOCUS55688</name>
</gene>
<protein>
    <submittedName>
        <fullName evidence="2">Uncharacterized protein</fullName>
    </submittedName>
</protein>
<organism evidence="2 3">
    <name type="scientific">Prorocentrum cordatum</name>
    <dbReference type="NCBI Taxonomy" id="2364126"/>
    <lineage>
        <taxon>Eukaryota</taxon>
        <taxon>Sar</taxon>
        <taxon>Alveolata</taxon>
        <taxon>Dinophyceae</taxon>
        <taxon>Prorocentrales</taxon>
        <taxon>Prorocentraceae</taxon>
        <taxon>Prorocentrum</taxon>
    </lineage>
</organism>
<reference evidence="2" key="1">
    <citation type="submission" date="2023-10" db="EMBL/GenBank/DDBJ databases">
        <authorList>
            <person name="Chen Y."/>
            <person name="Shah S."/>
            <person name="Dougan E. K."/>
            <person name="Thang M."/>
            <person name="Chan C."/>
        </authorList>
    </citation>
    <scope>NUCLEOTIDE SEQUENCE [LARGE SCALE GENOMIC DNA]</scope>
</reference>
<dbReference type="EMBL" id="CAUYUJ010016837">
    <property type="protein sequence ID" value="CAK0869282.1"/>
    <property type="molecule type" value="Genomic_DNA"/>
</dbReference>
<comment type="caution">
    <text evidence="2">The sequence shown here is derived from an EMBL/GenBank/DDBJ whole genome shotgun (WGS) entry which is preliminary data.</text>
</comment>
<name>A0ABN9VB65_9DINO</name>
<feature type="compositionally biased region" description="Low complexity" evidence="1">
    <location>
        <begin position="458"/>
        <end position="476"/>
    </location>
</feature>
<feature type="compositionally biased region" description="Basic and acidic residues" evidence="1">
    <location>
        <begin position="130"/>
        <end position="151"/>
    </location>
</feature>
<keyword evidence="3" id="KW-1185">Reference proteome</keyword>
<proteinExistence type="predicted"/>
<dbReference type="Proteomes" id="UP001189429">
    <property type="component" value="Unassembled WGS sequence"/>
</dbReference>
<feature type="region of interest" description="Disordered" evidence="1">
    <location>
        <begin position="444"/>
        <end position="477"/>
    </location>
</feature>
<evidence type="ECO:0000256" key="1">
    <source>
        <dbReference type="SAM" id="MobiDB-lite"/>
    </source>
</evidence>
<evidence type="ECO:0000313" key="2">
    <source>
        <dbReference type="EMBL" id="CAK0869282.1"/>
    </source>
</evidence>
<sequence length="604" mass="65199">MGRHRSGAGKAVPAEAEDTDGVPVRYGEEVGENSLVVEVVDFLSDGSKEMQIVSSHFAVRFNHVVRNAPNSQYNPNKKNDGSFKKWLVNWGFEVNPTYDRNKSMVSIPRSGLPSWTAKLLKPAKAKAKAKAKEQAKKKEEDLAKSPHVAKEEEVDDDPYIPEEPTSSAGPFKPLHGKDTEEALALEAEALSYIRERGPVDIGALRSVEDLGTRFNKFFFRKQRVNDGSWKRWLGSMPDVEFITGELASGLGPVAGRSGVAAQLGSATMEVIGSLTALQLPPHEKKLAYLVSDAGRGSPGDALDAESQDAEARLDRLRHPWPQAISPVDAALLTLGRCGWRFEDEPVEFEIYCWSRPASGRLEGMLFTDGSAFVGQLSRDGEDFAIFALPHAAAGRLDLFVDCAGTELMPMLFDVAREAARWSGELHAVLADVVTMVCDNLEAQTREQQEEQQQEDAADVAGAADGAAPEEAPLPATGDRRGMVGMRAAPSHALQAAEVAAPGRPPQTLVVASVRCGACGTKYAHNLAGTCHGANTTTLRCQKARLSDGRHPGHRQCIAWVLLRLRGPAPEGSGWPGHGGRARSLAGKRRDAHALTRAELLSAYG</sequence>
<accession>A0ABN9VB65</accession>
<evidence type="ECO:0000313" key="3">
    <source>
        <dbReference type="Proteomes" id="UP001189429"/>
    </source>
</evidence>